<reference evidence="1 2" key="1">
    <citation type="submission" date="2010-10" db="EMBL/GenBank/DDBJ databases">
        <authorList>
            <person name="Chen C."/>
            <person name="Kittichotirat W."/>
            <person name="Asikainen S."/>
            <person name="Bumgarner R."/>
        </authorList>
    </citation>
    <scope>NUCLEOTIDE SEQUENCE [LARGE SCALE GENOMIC DNA]</scope>
    <source>
        <strain evidence="1 2">SC1083</strain>
    </source>
</reference>
<comment type="caution">
    <text evidence="1">The sequence shown here is derived from an EMBL/GenBank/DDBJ whole genome shotgun (WGS) entry which is preliminary data.</text>
</comment>
<evidence type="ECO:0000313" key="2">
    <source>
        <dbReference type="Proteomes" id="UP000005508"/>
    </source>
</evidence>
<sequence length="77" mass="8980">MQPTLFIDRDVTLIDEPKTKLLKKYIDKNLFDPDLSFVIGDRTTDVQLAENLGIRALQYDPQKLNWDLIVENYSVKP</sequence>
<dbReference type="Pfam" id="PF13242">
    <property type="entry name" value="Hydrolase_like"/>
    <property type="match status" value="1"/>
</dbReference>
<name>G4A8G8_AGGAC</name>
<gene>
    <name evidence="1" type="ORF">SC1083_1119</name>
</gene>
<evidence type="ECO:0000313" key="1">
    <source>
        <dbReference type="EMBL" id="EGY33883.1"/>
    </source>
</evidence>
<organism evidence="1 2">
    <name type="scientific">Aggregatibacter actinomycetemcomitans serotype e str. SC1083</name>
    <dbReference type="NCBI Taxonomy" id="907488"/>
    <lineage>
        <taxon>Bacteria</taxon>
        <taxon>Pseudomonadati</taxon>
        <taxon>Pseudomonadota</taxon>
        <taxon>Gammaproteobacteria</taxon>
        <taxon>Pasteurellales</taxon>
        <taxon>Pasteurellaceae</taxon>
        <taxon>Aggregatibacter</taxon>
    </lineage>
</organism>
<dbReference type="InterPro" id="IPR036412">
    <property type="entry name" value="HAD-like_sf"/>
</dbReference>
<dbReference type="Proteomes" id="UP000005508">
    <property type="component" value="Unassembled WGS sequence"/>
</dbReference>
<protein>
    <submittedName>
        <fullName evidence="1">Histidine biosynthesis bifunctional protein HisB</fullName>
    </submittedName>
</protein>
<dbReference type="Gene3D" id="3.40.50.1000">
    <property type="entry name" value="HAD superfamily/HAD-like"/>
    <property type="match status" value="1"/>
</dbReference>
<dbReference type="InterPro" id="IPR023214">
    <property type="entry name" value="HAD_sf"/>
</dbReference>
<accession>G4A8G8</accession>
<dbReference type="AlphaFoldDB" id="G4A8G8"/>
<dbReference type="EMBL" id="AEJM01000020">
    <property type="protein sequence ID" value="EGY33883.1"/>
    <property type="molecule type" value="Genomic_DNA"/>
</dbReference>
<dbReference type="SUPFAM" id="SSF56784">
    <property type="entry name" value="HAD-like"/>
    <property type="match status" value="1"/>
</dbReference>
<dbReference type="PATRIC" id="fig|907488.3.peg.1101"/>
<proteinExistence type="predicted"/>
<dbReference type="SMR" id="G4A8G8"/>